<comment type="subunit">
    <text evidence="2">Component of the EKC/KEOPS complex composed of at least BUD32, CGI121, GON7, KAE1 and PCC1; the whole complex dimerizes.</text>
</comment>
<protein>
    <recommendedName>
        <fullName evidence="5">EKC/KEOPS complex subunit BUD32</fullName>
        <ecNumber evidence="3">2.7.11.1</ecNumber>
    </recommendedName>
    <alternativeName>
        <fullName evidence="11 12">Atypical Serine/threonine protein kinase BUD32</fullName>
    </alternativeName>
    <alternativeName>
        <fullName evidence="4">EKC/KEOPS complex subunit bud32</fullName>
    </alternativeName>
</protein>
<feature type="region of interest" description="Disordered" evidence="16">
    <location>
        <begin position="404"/>
        <end position="432"/>
    </location>
</feature>
<dbReference type="Pfam" id="PF00069">
    <property type="entry name" value="Pkinase"/>
    <property type="match status" value="2"/>
</dbReference>
<keyword evidence="10 15" id="KW-0067">ATP-binding</keyword>
<evidence type="ECO:0000256" key="16">
    <source>
        <dbReference type="SAM" id="MobiDB-lite"/>
    </source>
</evidence>
<evidence type="ECO:0000313" key="18">
    <source>
        <dbReference type="EMBL" id="CAG8950941.1"/>
    </source>
</evidence>
<evidence type="ECO:0000256" key="14">
    <source>
        <dbReference type="ARBA" id="ARBA00048679"/>
    </source>
</evidence>
<evidence type="ECO:0000256" key="3">
    <source>
        <dbReference type="ARBA" id="ARBA00012513"/>
    </source>
</evidence>
<dbReference type="GO" id="GO:0043484">
    <property type="term" value="P:regulation of RNA splicing"/>
    <property type="evidence" value="ECO:0007669"/>
    <property type="project" value="TreeGrafter"/>
</dbReference>
<evidence type="ECO:0000256" key="10">
    <source>
        <dbReference type="ARBA" id="ARBA00022840"/>
    </source>
</evidence>
<comment type="catalytic activity">
    <reaction evidence="13">
        <text>L-threonyl-[protein] + ATP = O-phospho-L-threonyl-[protein] + ADP + H(+)</text>
        <dbReference type="Rhea" id="RHEA:46608"/>
        <dbReference type="Rhea" id="RHEA-COMP:11060"/>
        <dbReference type="Rhea" id="RHEA-COMP:11605"/>
        <dbReference type="ChEBI" id="CHEBI:15378"/>
        <dbReference type="ChEBI" id="CHEBI:30013"/>
        <dbReference type="ChEBI" id="CHEBI:30616"/>
        <dbReference type="ChEBI" id="CHEBI:61977"/>
        <dbReference type="ChEBI" id="CHEBI:456216"/>
        <dbReference type="EC" id="2.7.11.1"/>
    </reaction>
</comment>
<evidence type="ECO:0000256" key="12">
    <source>
        <dbReference type="ARBA" id="ARBA00033194"/>
    </source>
</evidence>
<dbReference type="GO" id="GO:0004674">
    <property type="term" value="F:protein serine/threonine kinase activity"/>
    <property type="evidence" value="ECO:0007669"/>
    <property type="project" value="UniProtKB-KW"/>
</dbReference>
<evidence type="ECO:0000259" key="17">
    <source>
        <dbReference type="PROSITE" id="PS50011"/>
    </source>
</evidence>
<dbReference type="InterPro" id="IPR008266">
    <property type="entry name" value="Tyr_kinase_AS"/>
</dbReference>
<feature type="domain" description="Protein kinase" evidence="17">
    <location>
        <begin position="99"/>
        <end position="514"/>
    </location>
</feature>
<reference evidence="18" key="1">
    <citation type="submission" date="2021-07" db="EMBL/GenBank/DDBJ databases">
        <authorList>
            <person name="Durling M."/>
        </authorList>
    </citation>
    <scope>NUCLEOTIDE SEQUENCE</scope>
</reference>
<keyword evidence="7" id="KW-0808">Transferase</keyword>
<feature type="compositionally biased region" description="Basic and acidic residues" evidence="16">
    <location>
        <begin position="410"/>
        <end position="421"/>
    </location>
</feature>
<sequence length="520" mass="58574">MSDTSADTIAKDAGQKPDGILRGPLIDIDETADNDTATKDTSHKLQREMEHATEHEGGEEEQGFVRLYYPLPVDNVEDIEMYRPRGFHPTHINDILNGYKIIHKIGCGGYSTVWLAQDLEQHKYVVIKIITADASSEEKKDHGILEHVFEKGRGNPALNFIDKPIKTFHIDGPNGKHLCIISSLLGPSIAKLTSGGTPLDANEVRHYASQLTHCVDFLHSEEIGIVHGDLTTSNVLLEISSIDQWSIEQVYEILGEPSIVDLHDVSGEPNTSPSGPKYIVEPINIMELFVLRTRNIKLIDFGESFRVATPPEDGVGTPVQFCSPELFFHHTASKASDIWALGCTIFEMRIGMALVESGFGYDWEFLNQMTELFGPVPGSVHDVEDGQQGNSGEGWTLWHRVMQEEPSGDGGREDDNGERARLLPAHDNSSRDRRGAGYFARLKSWIWGFFSKWWTTAVEWIHHARRTTEERQDHQRQVAERRELKALYDLLSGTFKYDITERSTAFQMLFHPWLSVDGEL</sequence>
<organism evidence="18 19">
    <name type="scientific">Hymenoscyphus fraxineus</name>
    <dbReference type="NCBI Taxonomy" id="746836"/>
    <lineage>
        <taxon>Eukaryota</taxon>
        <taxon>Fungi</taxon>
        <taxon>Dikarya</taxon>
        <taxon>Ascomycota</taxon>
        <taxon>Pezizomycotina</taxon>
        <taxon>Leotiomycetes</taxon>
        <taxon>Helotiales</taxon>
        <taxon>Helotiaceae</taxon>
        <taxon>Hymenoscyphus</taxon>
    </lineage>
</organism>
<dbReference type="PANTHER" id="PTHR45646">
    <property type="entry name" value="SERINE/THREONINE-PROTEIN KINASE DOA-RELATED"/>
    <property type="match status" value="1"/>
</dbReference>
<dbReference type="SUPFAM" id="SSF56112">
    <property type="entry name" value="Protein kinase-like (PK-like)"/>
    <property type="match status" value="1"/>
</dbReference>
<dbReference type="InterPro" id="IPR017441">
    <property type="entry name" value="Protein_kinase_ATP_BS"/>
</dbReference>
<evidence type="ECO:0000256" key="13">
    <source>
        <dbReference type="ARBA" id="ARBA00047899"/>
    </source>
</evidence>
<gene>
    <name evidence="18" type="ORF">HYFRA_00003159</name>
</gene>
<dbReference type="Gene3D" id="3.30.200.20">
    <property type="entry name" value="Phosphorylase Kinase, domain 1"/>
    <property type="match status" value="1"/>
</dbReference>
<evidence type="ECO:0000256" key="9">
    <source>
        <dbReference type="ARBA" id="ARBA00022777"/>
    </source>
</evidence>
<evidence type="ECO:0000313" key="19">
    <source>
        <dbReference type="Proteomes" id="UP000696280"/>
    </source>
</evidence>
<dbReference type="InterPro" id="IPR011009">
    <property type="entry name" value="Kinase-like_dom_sf"/>
</dbReference>
<dbReference type="Proteomes" id="UP000696280">
    <property type="component" value="Unassembled WGS sequence"/>
</dbReference>
<evidence type="ECO:0000256" key="4">
    <source>
        <dbReference type="ARBA" id="ARBA00013948"/>
    </source>
</evidence>
<evidence type="ECO:0000256" key="1">
    <source>
        <dbReference type="ARBA" id="ARBA00003747"/>
    </source>
</evidence>
<dbReference type="GO" id="GO:0005524">
    <property type="term" value="F:ATP binding"/>
    <property type="evidence" value="ECO:0007669"/>
    <property type="project" value="UniProtKB-UniRule"/>
</dbReference>
<comment type="caution">
    <text evidence="18">The sequence shown here is derived from an EMBL/GenBank/DDBJ whole genome shotgun (WGS) entry which is preliminary data.</text>
</comment>
<dbReference type="GO" id="GO:0005634">
    <property type="term" value="C:nucleus"/>
    <property type="evidence" value="ECO:0007669"/>
    <property type="project" value="TreeGrafter"/>
</dbReference>
<dbReference type="PROSITE" id="PS00109">
    <property type="entry name" value="PROTEIN_KINASE_TYR"/>
    <property type="match status" value="1"/>
</dbReference>
<dbReference type="AlphaFoldDB" id="A0A9N9KPV6"/>
<keyword evidence="19" id="KW-1185">Reference proteome</keyword>
<dbReference type="PROSITE" id="PS00107">
    <property type="entry name" value="PROTEIN_KINASE_ATP"/>
    <property type="match status" value="1"/>
</dbReference>
<dbReference type="EC" id="2.7.11.1" evidence="3"/>
<evidence type="ECO:0000256" key="5">
    <source>
        <dbReference type="ARBA" id="ARBA00019973"/>
    </source>
</evidence>
<comment type="catalytic activity">
    <reaction evidence="14">
        <text>L-seryl-[protein] + ATP = O-phospho-L-seryl-[protein] + ADP + H(+)</text>
        <dbReference type="Rhea" id="RHEA:17989"/>
        <dbReference type="Rhea" id="RHEA-COMP:9863"/>
        <dbReference type="Rhea" id="RHEA-COMP:11604"/>
        <dbReference type="ChEBI" id="CHEBI:15378"/>
        <dbReference type="ChEBI" id="CHEBI:29999"/>
        <dbReference type="ChEBI" id="CHEBI:30616"/>
        <dbReference type="ChEBI" id="CHEBI:83421"/>
        <dbReference type="ChEBI" id="CHEBI:456216"/>
        <dbReference type="EC" id="2.7.11.1"/>
    </reaction>
</comment>
<name>A0A9N9KPV6_9HELO</name>
<evidence type="ECO:0000256" key="2">
    <source>
        <dbReference type="ARBA" id="ARBA00011534"/>
    </source>
</evidence>
<proteinExistence type="predicted"/>
<evidence type="ECO:0000256" key="6">
    <source>
        <dbReference type="ARBA" id="ARBA00022527"/>
    </source>
</evidence>
<feature type="region of interest" description="Disordered" evidence="16">
    <location>
        <begin position="1"/>
        <end position="40"/>
    </location>
</feature>
<evidence type="ECO:0000256" key="7">
    <source>
        <dbReference type="ARBA" id="ARBA00022679"/>
    </source>
</evidence>
<keyword evidence="9" id="KW-0418">Kinase</keyword>
<dbReference type="PANTHER" id="PTHR45646:SF11">
    <property type="entry name" value="SERINE_THREONINE-PROTEIN KINASE DOA"/>
    <property type="match status" value="1"/>
</dbReference>
<keyword evidence="6" id="KW-0723">Serine/threonine-protein kinase</keyword>
<dbReference type="Gene3D" id="1.10.510.10">
    <property type="entry name" value="Transferase(Phosphotransferase) domain 1"/>
    <property type="match status" value="1"/>
</dbReference>
<dbReference type="EMBL" id="CAJVRL010000038">
    <property type="protein sequence ID" value="CAG8950941.1"/>
    <property type="molecule type" value="Genomic_DNA"/>
</dbReference>
<feature type="binding site" evidence="15">
    <location>
        <position position="128"/>
    </location>
    <ligand>
        <name>ATP</name>
        <dbReference type="ChEBI" id="CHEBI:30616"/>
    </ligand>
</feature>
<dbReference type="OrthoDB" id="5979581at2759"/>
<evidence type="ECO:0000256" key="11">
    <source>
        <dbReference type="ARBA" id="ARBA00030980"/>
    </source>
</evidence>
<keyword evidence="8 15" id="KW-0547">Nucleotide-binding</keyword>
<dbReference type="InterPro" id="IPR000719">
    <property type="entry name" value="Prot_kinase_dom"/>
</dbReference>
<evidence type="ECO:0000256" key="15">
    <source>
        <dbReference type="PROSITE-ProRule" id="PRU10141"/>
    </source>
</evidence>
<accession>A0A9N9KPV6</accession>
<dbReference type="PROSITE" id="PS50011">
    <property type="entry name" value="PROTEIN_KINASE_DOM"/>
    <property type="match status" value="1"/>
</dbReference>
<comment type="function">
    <text evidence="1">Component of the EKC/KEOPS complex that is required for the formation of a threonylcarbamoyl group on adenosine at position 37 (t(6)A37) in tRNAs that read codons beginning with adenine. The complex is probably involved in the transfer of the threonylcarbamoyl moiety of threonylcarbamoyl-AMP (TC-AMP) to the N6 group of A37. BUD32 has ATPase activity in the context of the EKC/KEOPS complex and likely plays a supporting role to the catalytic subunit KAE1. The EKC/KEOPS complex also promotes both telomere uncapping and telomere elongation. The complex is required for efficient recruitment of transcriptional coactivators.</text>
</comment>
<evidence type="ECO:0000256" key="8">
    <source>
        <dbReference type="ARBA" id="ARBA00022741"/>
    </source>
</evidence>
<dbReference type="SMART" id="SM00220">
    <property type="entry name" value="S_TKc"/>
    <property type="match status" value="1"/>
</dbReference>
<dbReference type="InterPro" id="IPR051175">
    <property type="entry name" value="CLK_kinases"/>
</dbReference>